<reference evidence="7" key="1">
    <citation type="submission" date="2017-05" db="EMBL/GenBank/DDBJ databases">
        <title>Complete and WGS of Bordetella genogroups.</title>
        <authorList>
            <person name="Spilker T."/>
            <person name="Lipuma J."/>
        </authorList>
    </citation>
    <scope>NUCLEOTIDE SEQUENCE [LARGE SCALE GENOMIC DNA]</scope>
    <source>
        <strain evidence="7">AU8856</strain>
    </source>
</reference>
<evidence type="ECO:0000256" key="3">
    <source>
        <dbReference type="ARBA" id="ARBA00022630"/>
    </source>
</evidence>
<dbReference type="AlphaFoldDB" id="A0A261UHX9"/>
<dbReference type="Gene3D" id="3.30.70.2740">
    <property type="match status" value="1"/>
</dbReference>
<name>A0A261UHX9_9BORD</name>
<proteinExistence type="inferred from homology"/>
<organism evidence="6 7">
    <name type="scientific">Bordetella genomosp. 11</name>
    <dbReference type="NCBI Taxonomy" id="1416808"/>
    <lineage>
        <taxon>Bacteria</taxon>
        <taxon>Pseudomonadati</taxon>
        <taxon>Pseudomonadota</taxon>
        <taxon>Betaproteobacteria</taxon>
        <taxon>Burkholderiales</taxon>
        <taxon>Alcaligenaceae</taxon>
        <taxon>Bordetella</taxon>
    </lineage>
</organism>
<keyword evidence="3" id="KW-0285">Flavoprotein</keyword>
<evidence type="ECO:0000259" key="5">
    <source>
        <dbReference type="PROSITE" id="PS51387"/>
    </source>
</evidence>
<dbReference type="EMBL" id="NEVS01000004">
    <property type="protein sequence ID" value="OZI60830.1"/>
    <property type="molecule type" value="Genomic_DNA"/>
</dbReference>
<dbReference type="SUPFAM" id="SSF55103">
    <property type="entry name" value="FAD-linked oxidases, C-terminal domain"/>
    <property type="match status" value="1"/>
</dbReference>
<dbReference type="PROSITE" id="PS51387">
    <property type="entry name" value="FAD_PCMH"/>
    <property type="match status" value="1"/>
</dbReference>
<dbReference type="Gene3D" id="3.30.70.2190">
    <property type="match status" value="1"/>
</dbReference>
<dbReference type="GO" id="GO:0022904">
    <property type="term" value="P:respiratory electron transport chain"/>
    <property type="evidence" value="ECO:0007669"/>
    <property type="project" value="TreeGrafter"/>
</dbReference>
<dbReference type="Gene3D" id="3.30.465.10">
    <property type="match status" value="1"/>
</dbReference>
<comment type="similarity">
    <text evidence="2">Belongs to the FAD-binding oxidoreductase/transferase type 4 family.</text>
</comment>
<keyword evidence="4" id="KW-0274">FAD</keyword>
<evidence type="ECO:0000313" key="6">
    <source>
        <dbReference type="EMBL" id="OZI60830.1"/>
    </source>
</evidence>
<keyword evidence="7" id="KW-1185">Reference proteome</keyword>
<feature type="domain" description="FAD-binding PCMH-type" evidence="5">
    <location>
        <begin position="39"/>
        <end position="220"/>
    </location>
</feature>
<comment type="cofactor">
    <cofactor evidence="1">
        <name>FAD</name>
        <dbReference type="ChEBI" id="CHEBI:57692"/>
    </cofactor>
</comment>
<dbReference type="OrthoDB" id="8522822at2"/>
<sequence length="485" mass="50805">MDHHSPSLLAALAAVVGDAHVLTGAQDTAPYVAEWRGHYPGIARAVVRPASTAQVSRVVRLCADAGVPLVPQGGNTGLVGGSTPDDSGREIVISLGRMTALRRVDPLDNSITLEAGCKVLAAQQAALECGRLFPLSLASEGSATIGGILSTNAGGEQVLRYGNTRDLTLGLEVVLADGRVLDALTTLRKDNTGYDLKQLFIGAEGTLGIVTAAAFKLYAQPRRTVTGWVALPHPQAAVEILAMLTDAVGERVTAFELLGREALDQVLAHPLDGMRDPLGGGYPWAVLFDVSETSASLDPSGAVEEVLGQALERGLASDAALAASGRQAQEFWSLREHVPEAQRLQGPSLKHDISVAVSAIPAFIEAADTALRAAMPGIRIVCFGHVGDGNLHYNQSKPLGMEDAAFRARAPEIHDIVHGIAAGMQGSISAEHGIGRLKQDAFMRHKSPVALDLMARIKVALDPDGVFNPGRVLPLARRTALGGTP</sequence>
<dbReference type="GO" id="GO:0071949">
    <property type="term" value="F:FAD binding"/>
    <property type="evidence" value="ECO:0007669"/>
    <property type="project" value="InterPro"/>
</dbReference>
<dbReference type="Gene3D" id="1.10.45.10">
    <property type="entry name" value="Vanillyl-alcohol Oxidase, Chain A, domain 4"/>
    <property type="match status" value="1"/>
</dbReference>
<dbReference type="Gene3D" id="3.30.43.10">
    <property type="entry name" value="Uridine Diphospho-n-acetylenolpyruvylglucosamine Reductase, domain 2"/>
    <property type="match status" value="1"/>
</dbReference>
<evidence type="ECO:0000313" key="7">
    <source>
        <dbReference type="Proteomes" id="UP000215767"/>
    </source>
</evidence>
<evidence type="ECO:0000256" key="4">
    <source>
        <dbReference type="ARBA" id="ARBA00022827"/>
    </source>
</evidence>
<evidence type="ECO:0000256" key="2">
    <source>
        <dbReference type="ARBA" id="ARBA00008000"/>
    </source>
</evidence>
<dbReference type="InterPro" id="IPR016164">
    <property type="entry name" value="FAD-linked_Oxase-like_C"/>
</dbReference>
<dbReference type="Proteomes" id="UP000215767">
    <property type="component" value="Unassembled WGS sequence"/>
</dbReference>
<accession>A0A261UHX9</accession>
<dbReference type="InterPro" id="IPR016167">
    <property type="entry name" value="FAD-bd_PCMH_sub1"/>
</dbReference>
<dbReference type="FunFam" id="1.10.45.10:FF:000001">
    <property type="entry name" value="D-lactate dehydrogenase mitochondrial"/>
    <property type="match status" value="1"/>
</dbReference>
<dbReference type="RefSeq" id="WP_094842236.1">
    <property type="nucleotide sequence ID" value="NZ_NEVS01000004.1"/>
</dbReference>
<comment type="caution">
    <text evidence="6">The sequence shown here is derived from an EMBL/GenBank/DDBJ whole genome shotgun (WGS) entry which is preliminary data.</text>
</comment>
<dbReference type="InterPro" id="IPR036318">
    <property type="entry name" value="FAD-bd_PCMH-like_sf"/>
</dbReference>
<dbReference type="SUPFAM" id="SSF56176">
    <property type="entry name" value="FAD-binding/transporter-associated domain-like"/>
    <property type="match status" value="1"/>
</dbReference>
<dbReference type="InterPro" id="IPR051264">
    <property type="entry name" value="FAD-oxidored/transferase_4"/>
</dbReference>
<dbReference type="InterPro" id="IPR006094">
    <property type="entry name" value="Oxid_FAD_bind_N"/>
</dbReference>
<gene>
    <name evidence="6" type="ORF">CAL28_15765</name>
</gene>
<dbReference type="Pfam" id="PF02913">
    <property type="entry name" value="FAD-oxidase_C"/>
    <property type="match status" value="1"/>
</dbReference>
<dbReference type="InterPro" id="IPR004113">
    <property type="entry name" value="FAD-bd_oxidored_4_C"/>
</dbReference>
<dbReference type="GO" id="GO:0003824">
    <property type="term" value="F:catalytic activity"/>
    <property type="evidence" value="ECO:0007669"/>
    <property type="project" value="InterPro"/>
</dbReference>
<dbReference type="PANTHER" id="PTHR43716:SF2">
    <property type="entry name" value="BLL6224 PROTEIN"/>
    <property type="match status" value="1"/>
</dbReference>
<dbReference type="Pfam" id="PF01565">
    <property type="entry name" value="FAD_binding_4"/>
    <property type="match status" value="1"/>
</dbReference>
<dbReference type="InterPro" id="IPR016169">
    <property type="entry name" value="FAD-bd_PCMH_sub2"/>
</dbReference>
<protein>
    <submittedName>
        <fullName evidence="6">Hydroxyacid dehydrogenase</fullName>
    </submittedName>
</protein>
<dbReference type="PANTHER" id="PTHR43716">
    <property type="entry name" value="D-2-HYDROXYGLUTARATE DEHYDROGENASE, MITOCHONDRIAL"/>
    <property type="match status" value="1"/>
</dbReference>
<evidence type="ECO:0000256" key="1">
    <source>
        <dbReference type="ARBA" id="ARBA00001974"/>
    </source>
</evidence>
<dbReference type="InterPro" id="IPR016171">
    <property type="entry name" value="Vanillyl_alc_oxidase_C-sub2"/>
</dbReference>
<dbReference type="InterPro" id="IPR016166">
    <property type="entry name" value="FAD-bd_PCMH"/>
</dbReference>